<evidence type="ECO:0000256" key="1">
    <source>
        <dbReference type="ARBA" id="ARBA00004196"/>
    </source>
</evidence>
<protein>
    <recommendedName>
        <fullName evidence="6">Thioredoxin domain-containing protein</fullName>
    </recommendedName>
</protein>
<dbReference type="Pfam" id="PF00578">
    <property type="entry name" value="AhpC-TSA"/>
    <property type="match status" value="1"/>
</dbReference>
<dbReference type="InterPro" id="IPR050553">
    <property type="entry name" value="Thioredoxin_ResA/DsbE_sf"/>
</dbReference>
<gene>
    <name evidence="7" type="ORF">SD70_27925</name>
</gene>
<keyword evidence="3" id="KW-0735">Signal-anchor</keyword>
<keyword evidence="8" id="KW-1185">Reference proteome</keyword>
<dbReference type="NCBIfam" id="NF002854">
    <property type="entry name" value="PRK03147.1"/>
    <property type="match status" value="1"/>
</dbReference>
<evidence type="ECO:0000313" key="7">
    <source>
        <dbReference type="EMBL" id="KIL38201.1"/>
    </source>
</evidence>
<evidence type="ECO:0000256" key="2">
    <source>
        <dbReference type="ARBA" id="ARBA00022748"/>
    </source>
</evidence>
<comment type="caution">
    <text evidence="7">The sequence shown here is derived from an EMBL/GenBank/DDBJ whole genome shotgun (WGS) entry which is preliminary data.</text>
</comment>
<feature type="domain" description="Thioredoxin" evidence="6">
    <location>
        <begin position="36"/>
        <end position="174"/>
    </location>
</feature>
<evidence type="ECO:0000259" key="6">
    <source>
        <dbReference type="PROSITE" id="PS51352"/>
    </source>
</evidence>
<evidence type="ECO:0000256" key="4">
    <source>
        <dbReference type="ARBA" id="ARBA00023157"/>
    </source>
</evidence>
<dbReference type="RefSeq" id="WP_041051677.1">
    <property type="nucleotide sequence ID" value="NZ_JXAK01000071.1"/>
</dbReference>
<keyword evidence="5" id="KW-0676">Redox-active center</keyword>
<keyword evidence="3" id="KW-0812">Transmembrane</keyword>
<dbReference type="SUPFAM" id="SSF52833">
    <property type="entry name" value="Thioredoxin-like"/>
    <property type="match status" value="1"/>
</dbReference>
<dbReference type="PANTHER" id="PTHR42852">
    <property type="entry name" value="THIOL:DISULFIDE INTERCHANGE PROTEIN DSBE"/>
    <property type="match status" value="1"/>
</dbReference>
<keyword evidence="4" id="KW-1015">Disulfide bond</keyword>
<sequence>MKARNRTIQLVILAVIALIGLFTIVSNLSAGPAKYPQVGDKAPDFALAGLDGATHKLSELKGKTVILNFWGTYCEPCKREMPALQRQYDKWKAQGVEYVGSNIGENAITVRGFLDQYKLTLPVWLDQDQAVRKQYGVSEYPTTFFIAPDGRIAKKQVGEMNDAFIESALAELVKK</sequence>
<dbReference type="InterPro" id="IPR017937">
    <property type="entry name" value="Thioredoxin_CS"/>
</dbReference>
<dbReference type="PANTHER" id="PTHR42852:SF6">
    <property type="entry name" value="THIOL:DISULFIDE INTERCHANGE PROTEIN DSBE"/>
    <property type="match status" value="1"/>
</dbReference>
<name>A0ABR5AAW1_9BACL</name>
<keyword evidence="2" id="KW-0201">Cytochrome c-type biogenesis</keyword>
<dbReference type="EMBL" id="JXAK01000071">
    <property type="protein sequence ID" value="KIL38201.1"/>
    <property type="molecule type" value="Genomic_DNA"/>
</dbReference>
<proteinExistence type="predicted"/>
<dbReference type="InterPro" id="IPR013766">
    <property type="entry name" value="Thioredoxin_domain"/>
</dbReference>
<dbReference type="Gene3D" id="3.40.30.10">
    <property type="entry name" value="Glutaredoxin"/>
    <property type="match status" value="1"/>
</dbReference>
<evidence type="ECO:0000313" key="8">
    <source>
        <dbReference type="Proteomes" id="UP000031967"/>
    </source>
</evidence>
<evidence type="ECO:0000256" key="5">
    <source>
        <dbReference type="ARBA" id="ARBA00023284"/>
    </source>
</evidence>
<dbReference type="InterPro" id="IPR000866">
    <property type="entry name" value="AhpC/TSA"/>
</dbReference>
<dbReference type="InterPro" id="IPR036249">
    <property type="entry name" value="Thioredoxin-like_sf"/>
</dbReference>
<dbReference type="PROSITE" id="PS51352">
    <property type="entry name" value="THIOREDOXIN_2"/>
    <property type="match status" value="1"/>
</dbReference>
<evidence type="ECO:0000256" key="3">
    <source>
        <dbReference type="ARBA" id="ARBA00022968"/>
    </source>
</evidence>
<dbReference type="Proteomes" id="UP000031967">
    <property type="component" value="Unassembled WGS sequence"/>
</dbReference>
<organism evidence="7 8">
    <name type="scientific">Gordoniibacillus kamchatkensis</name>
    <dbReference type="NCBI Taxonomy" id="1590651"/>
    <lineage>
        <taxon>Bacteria</taxon>
        <taxon>Bacillati</taxon>
        <taxon>Bacillota</taxon>
        <taxon>Bacilli</taxon>
        <taxon>Bacillales</taxon>
        <taxon>Paenibacillaceae</taxon>
        <taxon>Gordoniibacillus</taxon>
    </lineage>
</organism>
<dbReference type="CDD" id="cd02966">
    <property type="entry name" value="TlpA_like_family"/>
    <property type="match status" value="1"/>
</dbReference>
<comment type="subcellular location">
    <subcellularLocation>
        <location evidence="1">Cell envelope</location>
    </subcellularLocation>
</comment>
<accession>A0ABR5AAW1</accession>
<reference evidence="7 8" key="1">
    <citation type="submission" date="2014-12" db="EMBL/GenBank/DDBJ databases">
        <title>Draft genome sequence of Paenibacillus kamchatkensis strain B-2647.</title>
        <authorList>
            <person name="Karlyshev A.V."/>
            <person name="Kudryashova E.B."/>
        </authorList>
    </citation>
    <scope>NUCLEOTIDE SEQUENCE [LARGE SCALE GENOMIC DNA]</scope>
    <source>
        <strain evidence="7 8">VKM B-2647</strain>
    </source>
</reference>
<dbReference type="PROSITE" id="PS00194">
    <property type="entry name" value="THIOREDOXIN_1"/>
    <property type="match status" value="1"/>
</dbReference>